<dbReference type="EMBL" id="KQ996629">
    <property type="protein sequence ID" value="KZV44614.1"/>
    <property type="molecule type" value="Genomic_DNA"/>
</dbReference>
<feature type="region of interest" description="Disordered" evidence="2">
    <location>
        <begin position="426"/>
        <end position="477"/>
    </location>
</feature>
<dbReference type="AlphaFoldDB" id="A0A2Z7CJA1"/>
<feature type="coiled-coil region" evidence="1">
    <location>
        <begin position="361"/>
        <end position="388"/>
    </location>
</feature>
<proteinExistence type="predicted"/>
<name>A0A2Z7CJA1_9LAMI</name>
<evidence type="ECO:0000256" key="2">
    <source>
        <dbReference type="SAM" id="MobiDB-lite"/>
    </source>
</evidence>
<accession>A0A2Z7CJA1</accession>
<feature type="compositionally biased region" description="Basic and acidic residues" evidence="2">
    <location>
        <begin position="426"/>
        <end position="436"/>
    </location>
</feature>
<evidence type="ECO:0000256" key="1">
    <source>
        <dbReference type="SAM" id="Coils"/>
    </source>
</evidence>
<sequence length="477" mass="51955">MLATGFIAMKLACDCAKPSAESYEGKTLSYQLIQTTSFCNRQLQTPTTGCTATEYFFASADLYRSSSILRLFLASVPAGPFAPADLTSSAEHDVVTNDIIIDGPLRCSSWFPFDVPAAGYPGVGRKMLATGFIAMKLACDCAKPSAESYEGKTLSYQLIQTTSFCNRQLQTPTAGYTTTEYFFASADLYRSNSILRLFLASIPAGPFAPADLTSSAEHDVVTNEIIIDGPLRCSSWFPFDVPAGSSSSSSRLQLDTATAVEQTIEHVTATATDINEQFAVLRTYISENSIKQLRTQSKIGDLQNSIFSKIYTYEKAAVEARVEQDQSFRSIFKSLRQGAHTDTAALSVEMHELKKSVRAQNAFVTADLADLRKDVKNLKADLSKEFDDKLAVIRNDLLEFRVDTQGQLASLGTNLSELIAFITKGSDDKKGEESSSHGRGQPPPGSGGSKSEPSRKRGTSGGSSGSRQKSWRYWLNE</sequence>
<dbReference type="Proteomes" id="UP000250235">
    <property type="component" value="Unassembled WGS sequence"/>
</dbReference>
<organism evidence="3 4">
    <name type="scientific">Dorcoceras hygrometricum</name>
    <dbReference type="NCBI Taxonomy" id="472368"/>
    <lineage>
        <taxon>Eukaryota</taxon>
        <taxon>Viridiplantae</taxon>
        <taxon>Streptophyta</taxon>
        <taxon>Embryophyta</taxon>
        <taxon>Tracheophyta</taxon>
        <taxon>Spermatophyta</taxon>
        <taxon>Magnoliopsida</taxon>
        <taxon>eudicotyledons</taxon>
        <taxon>Gunneridae</taxon>
        <taxon>Pentapetalae</taxon>
        <taxon>asterids</taxon>
        <taxon>lamiids</taxon>
        <taxon>Lamiales</taxon>
        <taxon>Gesneriaceae</taxon>
        <taxon>Didymocarpoideae</taxon>
        <taxon>Trichosporeae</taxon>
        <taxon>Loxocarpinae</taxon>
        <taxon>Dorcoceras</taxon>
    </lineage>
</organism>
<keyword evidence="4" id="KW-1185">Reference proteome</keyword>
<keyword evidence="1" id="KW-0175">Coiled coil</keyword>
<evidence type="ECO:0000313" key="4">
    <source>
        <dbReference type="Proteomes" id="UP000250235"/>
    </source>
</evidence>
<reference evidence="3 4" key="1">
    <citation type="journal article" date="2015" name="Proc. Natl. Acad. Sci. U.S.A.">
        <title>The resurrection genome of Boea hygrometrica: A blueprint for survival of dehydration.</title>
        <authorList>
            <person name="Xiao L."/>
            <person name="Yang G."/>
            <person name="Zhang L."/>
            <person name="Yang X."/>
            <person name="Zhao S."/>
            <person name="Ji Z."/>
            <person name="Zhou Q."/>
            <person name="Hu M."/>
            <person name="Wang Y."/>
            <person name="Chen M."/>
            <person name="Xu Y."/>
            <person name="Jin H."/>
            <person name="Xiao X."/>
            <person name="Hu G."/>
            <person name="Bao F."/>
            <person name="Hu Y."/>
            <person name="Wan P."/>
            <person name="Li L."/>
            <person name="Deng X."/>
            <person name="Kuang T."/>
            <person name="Xiang C."/>
            <person name="Zhu J.K."/>
            <person name="Oliver M.J."/>
            <person name="He Y."/>
        </authorList>
    </citation>
    <scope>NUCLEOTIDE SEQUENCE [LARGE SCALE GENOMIC DNA]</scope>
    <source>
        <strain evidence="4">cv. XS01</strain>
    </source>
</reference>
<gene>
    <name evidence="3" type="ORF">F511_33022</name>
</gene>
<feature type="compositionally biased region" description="Low complexity" evidence="2">
    <location>
        <begin position="465"/>
        <end position="477"/>
    </location>
</feature>
<protein>
    <submittedName>
        <fullName evidence="3">Uncharacterized protein</fullName>
    </submittedName>
</protein>
<evidence type="ECO:0000313" key="3">
    <source>
        <dbReference type="EMBL" id="KZV44614.1"/>
    </source>
</evidence>